<dbReference type="AlphaFoldDB" id="A0A0F9GRW6"/>
<gene>
    <name evidence="1" type="ORF">LCGC14_1793320</name>
</gene>
<dbReference type="EMBL" id="LAZR01017169">
    <property type="protein sequence ID" value="KKM01545.1"/>
    <property type="molecule type" value="Genomic_DNA"/>
</dbReference>
<accession>A0A0F9GRW6</accession>
<evidence type="ECO:0000313" key="1">
    <source>
        <dbReference type="EMBL" id="KKM01545.1"/>
    </source>
</evidence>
<protein>
    <submittedName>
        <fullName evidence="1">Uncharacterized protein</fullName>
    </submittedName>
</protein>
<organism evidence="1">
    <name type="scientific">marine sediment metagenome</name>
    <dbReference type="NCBI Taxonomy" id="412755"/>
    <lineage>
        <taxon>unclassified sequences</taxon>
        <taxon>metagenomes</taxon>
        <taxon>ecological metagenomes</taxon>
    </lineage>
</organism>
<sequence>MKMGISKISILTTLLSLQEHYKKIAKPFEWKFSREDLSKMLKKLSKQSGDLALSA</sequence>
<name>A0A0F9GRW6_9ZZZZ</name>
<proteinExistence type="predicted"/>
<reference evidence="1" key="1">
    <citation type="journal article" date="2015" name="Nature">
        <title>Complex archaea that bridge the gap between prokaryotes and eukaryotes.</title>
        <authorList>
            <person name="Spang A."/>
            <person name="Saw J.H."/>
            <person name="Jorgensen S.L."/>
            <person name="Zaremba-Niedzwiedzka K."/>
            <person name="Martijn J."/>
            <person name="Lind A.E."/>
            <person name="van Eijk R."/>
            <person name="Schleper C."/>
            <person name="Guy L."/>
            <person name="Ettema T.J."/>
        </authorList>
    </citation>
    <scope>NUCLEOTIDE SEQUENCE</scope>
</reference>
<comment type="caution">
    <text evidence="1">The sequence shown here is derived from an EMBL/GenBank/DDBJ whole genome shotgun (WGS) entry which is preliminary data.</text>
</comment>